<evidence type="ECO:0000256" key="2">
    <source>
        <dbReference type="SAM" id="MobiDB-lite"/>
    </source>
</evidence>
<feature type="compositionally biased region" description="Low complexity" evidence="2">
    <location>
        <begin position="145"/>
        <end position="155"/>
    </location>
</feature>
<keyword evidence="1" id="KW-0175">Coiled coil</keyword>
<organism evidence="3 4">
    <name type="scientific">Blattamonas nauphoetae</name>
    <dbReference type="NCBI Taxonomy" id="2049346"/>
    <lineage>
        <taxon>Eukaryota</taxon>
        <taxon>Metamonada</taxon>
        <taxon>Preaxostyla</taxon>
        <taxon>Oxymonadida</taxon>
        <taxon>Blattamonas</taxon>
    </lineage>
</organism>
<feature type="compositionally biased region" description="Pro residues" evidence="2">
    <location>
        <begin position="1411"/>
        <end position="1421"/>
    </location>
</feature>
<feature type="compositionally biased region" description="Low complexity" evidence="2">
    <location>
        <begin position="1422"/>
        <end position="1459"/>
    </location>
</feature>
<evidence type="ECO:0000256" key="1">
    <source>
        <dbReference type="SAM" id="Coils"/>
    </source>
</evidence>
<comment type="caution">
    <text evidence="3">The sequence shown here is derived from an EMBL/GenBank/DDBJ whole genome shotgun (WGS) entry which is preliminary data.</text>
</comment>
<evidence type="ECO:0000313" key="4">
    <source>
        <dbReference type="Proteomes" id="UP001281761"/>
    </source>
</evidence>
<name>A0ABQ9Y312_9EUKA</name>
<sequence length="1611" mass="184051">MNPLFSIGDSCLTLSGTRYFVTVVSNIRFVDDRIDYCVHYVGFSSSYDEWVSLVMTPDLILKDTLQNRAKYLPASVNGLNGRHHHHKKKVRVREVTELDKDGNPMSVVYCDTDSDEKQKKSNIKRKKYKTKKRIHKSPKIRKKPQNQQPPESNSPLDYICPNPSHWSRTIRMTSTQVSDRSSLRLDNSQQWPGETPSYTIACDDYDNIPVSNITSKISSYPIASRSQRGSIRNLLIPDLKWELFHNFHSLLSFLSVHFDCENFPPAEKGGRQQDVVQGKVFFDKHLFQLTSAIVDSIELDKIPVNLFFPIESLPRGSSSTSFAAIVDEALLEEDYYTLHADSQIVDFIFANIHLLKQHLHPFTTHLPPFKHFHPLTQHLHPFTTHLPPFKRFHPLTQHLHPFTTHLPPFKRFHPLTQHLPPFKHFHPLTQHLHPFTTHLPPFKRFHPLTQHLHPFTTHLPPFKRFHPLTQHLPPFKHFHPLTQHLHPFTTHLPPFKRFHPLTQHLPPFKHFKPHTHPLPHHLHPLTNLIHLLLHNIIHPKHPPDKPNERSESSFFSDLEESSSNSTIPDSLERRTRRNFSMRRSQVTTRRSEQRRLSFEQQIIASKPNIRVTRSISRRENLFPIIPDEDATSTSSKSSLFASDSEASGEDDWIIHSEDHKKKKLVTLNSLRNQRRNRRRRARRRSRLKRTRAAFLTFERKRDRERMATQQPIEEPKSDNGESKSDNGESKSDNGESKSDNGGLKSEDRSLTTPPSGRASDNDPPNQHEEIEEQSALAQNDSLGMLKDEQNDQENDEVAFHEESRQEMLIPSELQHPPISTTPDKEDMDNCFVDTEEQHLLQQKIEQLNVGKDVLAQSSFKKRGKFTRAAQKLVPTDNSALRPSRPATLLRTRDTIQETKSPDPQRRMVRLWGVSGQQIKLIQELPCNDDSEIISSCYTSLGHIIVGKASGNIYFYFPPFYDKYVVLKNDGRPSFIHVTALGRYMVTNGIRQTKTSTGSPGYSYFLNLWDLKSLLTIDTKNFTSRQDPLTPRINWPVQSMPVCASFGLSDKVVICGTVDGSLFLYSLRPMWQTLCFKFEPSQWSDMNLGSIRSVKFAQQDSTRFAGIAESGIFFVFDLRDCSDVLGRTDEKDHINRSATILINDSLLYSTFIANSSRETVKPLCVEWSCQNEVLLCVGCNDSTIRFFEVSTDKGLLKSTDKPIKEVKFLSLARNPVSMAFVPDGLHLIVSDKLGSVYIYNLAYKPIPLVSLDNAHPVPKVIKGLEIYPKKDFPANLMPVIERMRSTPSTHRTGQSDISTKPSQSQSSTPLSQYSSNSSAISLSMSKAKEKLNPSPHQQSPSSQALSAHPFSSSPSQHPSDKYSSFPAPPQNAGSSPTLSPESHSSISGLDKAKTNQLSQPRELSHVLKPALSQPPIPTPQPKQPSSQHSQLPPTQTSQPPFSSPHTSQTTSVTQTPQSVVRFAESTSQPASVEPGQKRREEREDRVKFRNQKRMRLEDDDDFRQSSHELQIVSPYRQAQHPPSEPPAPLIPQEMTSQLLESAMEKMILPMFEQMHEEHNMIMVEMVKQFQEQTQLLQTKLDQLMKDNEEMKQELAEIKKSQGPENKFSGIFF</sequence>
<feature type="compositionally biased region" description="Basic residues" evidence="2">
    <location>
        <begin position="672"/>
        <end position="691"/>
    </location>
</feature>
<feature type="compositionally biased region" description="Basic and acidic residues" evidence="2">
    <location>
        <begin position="541"/>
        <end position="551"/>
    </location>
</feature>
<feature type="region of interest" description="Disordered" evidence="2">
    <location>
        <begin position="669"/>
        <end position="771"/>
    </location>
</feature>
<feature type="compositionally biased region" description="Basic and acidic residues" evidence="2">
    <location>
        <begin position="1474"/>
        <end position="1486"/>
    </location>
</feature>
<feature type="compositionally biased region" description="Basic and acidic residues" evidence="2">
    <location>
        <begin position="697"/>
        <end position="706"/>
    </location>
</feature>
<feature type="compositionally biased region" description="Basic and acidic residues" evidence="2">
    <location>
        <begin position="713"/>
        <end position="749"/>
    </location>
</feature>
<feature type="compositionally biased region" description="Low complexity" evidence="2">
    <location>
        <begin position="631"/>
        <end position="645"/>
    </location>
</feature>
<reference evidence="3 4" key="1">
    <citation type="journal article" date="2022" name="bioRxiv">
        <title>Genomics of Preaxostyla Flagellates Illuminates Evolutionary Transitions and the Path Towards Mitochondrial Loss.</title>
        <authorList>
            <person name="Novak L.V.F."/>
            <person name="Treitli S.C."/>
            <person name="Pyrih J."/>
            <person name="Halakuc P."/>
            <person name="Pipaliya S.V."/>
            <person name="Vacek V."/>
            <person name="Brzon O."/>
            <person name="Soukal P."/>
            <person name="Eme L."/>
            <person name="Dacks J.B."/>
            <person name="Karnkowska A."/>
            <person name="Elias M."/>
            <person name="Hampl V."/>
        </authorList>
    </citation>
    <scope>NUCLEOTIDE SEQUENCE [LARGE SCALE GENOMIC DNA]</scope>
    <source>
        <strain evidence="3">NAU3</strain>
        <tissue evidence="3">Gut</tissue>
    </source>
</reference>
<feature type="region of interest" description="Disordered" evidence="2">
    <location>
        <begin position="1284"/>
        <end position="1503"/>
    </location>
</feature>
<feature type="compositionally biased region" description="Low complexity" evidence="2">
    <location>
        <begin position="1332"/>
        <end position="1363"/>
    </location>
</feature>
<feature type="region of interest" description="Disordered" evidence="2">
    <location>
        <begin position="109"/>
        <end position="163"/>
    </location>
</feature>
<feature type="region of interest" description="Disordered" evidence="2">
    <location>
        <begin position="801"/>
        <end position="824"/>
    </location>
</feature>
<dbReference type="InterPro" id="IPR015943">
    <property type="entry name" value="WD40/YVTN_repeat-like_dom_sf"/>
</dbReference>
<feature type="compositionally biased region" description="Polar residues" evidence="2">
    <location>
        <begin position="1284"/>
        <end position="1293"/>
    </location>
</feature>
<accession>A0ABQ9Y312</accession>
<keyword evidence="4" id="KW-1185">Reference proteome</keyword>
<feature type="coiled-coil region" evidence="1">
    <location>
        <begin position="1565"/>
        <end position="1599"/>
    </location>
</feature>
<dbReference type="EMBL" id="JARBJD010000041">
    <property type="protein sequence ID" value="KAK2958088.1"/>
    <property type="molecule type" value="Genomic_DNA"/>
</dbReference>
<dbReference type="InterPro" id="IPR036322">
    <property type="entry name" value="WD40_repeat_dom_sf"/>
</dbReference>
<dbReference type="InterPro" id="IPR016197">
    <property type="entry name" value="Chromo-like_dom_sf"/>
</dbReference>
<feature type="compositionally biased region" description="Low complexity" evidence="2">
    <location>
        <begin position="552"/>
        <end position="565"/>
    </location>
</feature>
<gene>
    <name evidence="3" type="ORF">BLNAU_7015</name>
</gene>
<protein>
    <submittedName>
        <fullName evidence="3">Uncharacterized protein</fullName>
    </submittedName>
</protein>
<feature type="region of interest" description="Disordered" evidence="2">
    <location>
        <begin position="539"/>
        <end position="595"/>
    </location>
</feature>
<feature type="compositionally biased region" description="Low complexity" evidence="2">
    <location>
        <begin position="1373"/>
        <end position="1386"/>
    </location>
</feature>
<proteinExistence type="predicted"/>
<feature type="compositionally biased region" description="Basic residues" evidence="2">
    <location>
        <begin position="120"/>
        <end position="144"/>
    </location>
</feature>
<feature type="compositionally biased region" description="Low complexity" evidence="2">
    <location>
        <begin position="1294"/>
        <end position="1324"/>
    </location>
</feature>
<dbReference type="Proteomes" id="UP001281761">
    <property type="component" value="Unassembled WGS sequence"/>
</dbReference>
<dbReference type="Gene3D" id="2.30.30.140">
    <property type="match status" value="1"/>
</dbReference>
<dbReference type="SUPFAM" id="SSF50978">
    <property type="entry name" value="WD40 repeat-like"/>
    <property type="match status" value="1"/>
</dbReference>
<evidence type="ECO:0000313" key="3">
    <source>
        <dbReference type="EMBL" id="KAK2958088.1"/>
    </source>
</evidence>
<dbReference type="SUPFAM" id="SSF54160">
    <property type="entry name" value="Chromo domain-like"/>
    <property type="match status" value="1"/>
</dbReference>
<feature type="region of interest" description="Disordered" evidence="2">
    <location>
        <begin position="626"/>
        <end position="655"/>
    </location>
</feature>
<dbReference type="Gene3D" id="2.130.10.10">
    <property type="entry name" value="YVTN repeat-like/Quinoprotein amine dehydrogenase"/>
    <property type="match status" value="1"/>
</dbReference>